<feature type="transmembrane region" description="Helical" evidence="10">
    <location>
        <begin position="106"/>
        <end position="131"/>
    </location>
</feature>
<proteinExistence type="inferred from homology"/>
<comment type="similarity">
    <text evidence="3 10">Belongs to the ALG6/ALG8 glucosyltransferase family.</text>
</comment>
<keyword evidence="11" id="KW-1185">Reference proteome</keyword>
<dbReference type="EC" id="2.4.1.-" evidence="10"/>
<feature type="transmembrane region" description="Helical" evidence="10">
    <location>
        <begin position="192"/>
        <end position="208"/>
    </location>
</feature>
<evidence type="ECO:0000256" key="10">
    <source>
        <dbReference type="RuleBase" id="RU363110"/>
    </source>
</evidence>
<accession>A0A1I7VX70</accession>
<evidence type="ECO:0000256" key="1">
    <source>
        <dbReference type="ARBA" id="ARBA00004477"/>
    </source>
</evidence>
<feature type="transmembrane region" description="Helical" evidence="10">
    <location>
        <begin position="163"/>
        <end position="186"/>
    </location>
</feature>
<feature type="transmembrane region" description="Helical" evidence="10">
    <location>
        <begin position="305"/>
        <end position="332"/>
    </location>
</feature>
<keyword evidence="7 10" id="KW-0256">Endoplasmic reticulum</keyword>
<evidence type="ECO:0000256" key="8">
    <source>
        <dbReference type="ARBA" id="ARBA00022989"/>
    </source>
</evidence>
<dbReference type="eggNOG" id="KOG2575">
    <property type="taxonomic scope" value="Eukaryota"/>
</dbReference>
<comment type="caution">
    <text evidence="10">Lacks conserved residue(s) required for the propagation of feature annotation.</text>
</comment>
<evidence type="ECO:0000256" key="2">
    <source>
        <dbReference type="ARBA" id="ARBA00004922"/>
    </source>
</evidence>
<dbReference type="PANTHER" id="PTHR12413:SF1">
    <property type="entry name" value="DOLICHYL PYROPHOSPHATE MAN9GLCNAC2 ALPHA-1,3-GLUCOSYLTRANSFERASE"/>
    <property type="match status" value="1"/>
</dbReference>
<reference evidence="12" key="2">
    <citation type="submission" date="2016-11" db="UniProtKB">
        <authorList>
            <consortium name="WormBaseParasite"/>
        </authorList>
    </citation>
    <scope>IDENTIFICATION</scope>
</reference>
<feature type="transmembrane region" description="Helical" evidence="10">
    <location>
        <begin position="277"/>
        <end position="299"/>
    </location>
</feature>
<feature type="transmembrane region" description="Helical" evidence="10">
    <location>
        <begin position="215"/>
        <end position="238"/>
    </location>
</feature>
<keyword evidence="5 10" id="KW-0808">Transferase</keyword>
<feature type="transmembrane region" description="Helical" evidence="10">
    <location>
        <begin position="244"/>
        <end position="265"/>
    </location>
</feature>
<dbReference type="STRING" id="7209.A0A1I7VX70"/>
<dbReference type="Proteomes" id="UP000095285">
    <property type="component" value="Unassembled WGS sequence"/>
</dbReference>
<keyword evidence="9 10" id="KW-0472">Membrane</keyword>
<keyword evidence="8 10" id="KW-1133">Transmembrane helix</keyword>
<sequence length="353" mass="40642">MISSAVCSSTARSEVALSLGSYSGHAIPPMYGDYEAQRHWMEITYHLPVNQWYVNGSDNDLNYWGLDYPPLTAYHSWLLGIIANKLNRSWVELHISRGIETESHKIFMRITVIVTYWIVYVSSLLLSIGFFRKIVSYRMDKVANFWCSVNVLYKLKDNFKIVVLLRMSAIMVLVTNIPWLLCLFYYPTVTNFKYGLLASSLSFFLFSFQVHEKSILLAALPAILLWNESPVFVSWILIISNTSLYPLCIKDGNAIHLALFIFYYITTYSSFSKLPVFKQLVVHGSCLASLTLCLANLLFPPPARFPHIFSLLIAVYCFVHFTMFFLYINLIALRFMFEQLKIADLLIVSVRES</sequence>
<dbReference type="PANTHER" id="PTHR12413">
    <property type="entry name" value="DOLICHYL GLYCOSYLTRANSFERASE"/>
    <property type="match status" value="1"/>
</dbReference>
<evidence type="ECO:0000256" key="5">
    <source>
        <dbReference type="ARBA" id="ARBA00022679"/>
    </source>
</evidence>
<evidence type="ECO:0000313" key="11">
    <source>
        <dbReference type="Proteomes" id="UP000095285"/>
    </source>
</evidence>
<evidence type="ECO:0000256" key="4">
    <source>
        <dbReference type="ARBA" id="ARBA00022676"/>
    </source>
</evidence>
<dbReference type="InterPro" id="IPR004856">
    <property type="entry name" value="Glyco_trans_ALG6/ALG8"/>
</dbReference>
<evidence type="ECO:0000256" key="3">
    <source>
        <dbReference type="ARBA" id="ARBA00008715"/>
    </source>
</evidence>
<dbReference type="GO" id="GO:0042281">
    <property type="term" value="F:dolichyl pyrophosphate Man9GlcNAc2 alpha-1,3-glucosyltransferase activity"/>
    <property type="evidence" value="ECO:0007669"/>
    <property type="project" value="TreeGrafter"/>
</dbReference>
<evidence type="ECO:0000256" key="6">
    <source>
        <dbReference type="ARBA" id="ARBA00022692"/>
    </source>
</evidence>
<evidence type="ECO:0000313" key="12">
    <source>
        <dbReference type="WBParaSite" id="EN70_7266"/>
    </source>
</evidence>
<reference evidence="11" key="1">
    <citation type="submission" date="2012-04" db="EMBL/GenBank/DDBJ databases">
        <title>The Genome Sequence of Loa loa.</title>
        <authorList>
            <consortium name="The Broad Institute Genome Sequencing Platform"/>
            <consortium name="Broad Institute Genome Sequencing Center for Infectious Disease"/>
            <person name="Nutman T.B."/>
            <person name="Fink D.L."/>
            <person name="Russ C."/>
            <person name="Young S."/>
            <person name="Zeng Q."/>
            <person name="Gargeya S."/>
            <person name="Alvarado L."/>
            <person name="Berlin A."/>
            <person name="Chapman S.B."/>
            <person name="Chen Z."/>
            <person name="Freedman E."/>
            <person name="Gellesch M."/>
            <person name="Goldberg J."/>
            <person name="Griggs A."/>
            <person name="Gujja S."/>
            <person name="Heilman E.R."/>
            <person name="Heiman D."/>
            <person name="Howarth C."/>
            <person name="Mehta T."/>
            <person name="Neiman D."/>
            <person name="Pearson M."/>
            <person name="Roberts A."/>
            <person name="Saif S."/>
            <person name="Shea T."/>
            <person name="Shenoy N."/>
            <person name="Sisk P."/>
            <person name="Stolte C."/>
            <person name="Sykes S."/>
            <person name="White J."/>
            <person name="Yandava C."/>
            <person name="Haas B."/>
            <person name="Henn M.R."/>
            <person name="Nusbaum C."/>
            <person name="Birren B."/>
        </authorList>
    </citation>
    <scope>NUCLEOTIDE SEQUENCE [LARGE SCALE GENOMIC DNA]</scope>
</reference>
<evidence type="ECO:0000256" key="9">
    <source>
        <dbReference type="ARBA" id="ARBA00023136"/>
    </source>
</evidence>
<dbReference type="GO" id="GO:0005789">
    <property type="term" value="C:endoplasmic reticulum membrane"/>
    <property type="evidence" value="ECO:0007669"/>
    <property type="project" value="UniProtKB-SubCell"/>
</dbReference>
<dbReference type="AlphaFoldDB" id="A0A1I7VX70"/>
<dbReference type="WBParaSite" id="EN70_7266">
    <property type="protein sequence ID" value="EN70_7266"/>
    <property type="gene ID" value="EN70_7266"/>
</dbReference>
<organism evidence="11 12">
    <name type="scientific">Loa loa</name>
    <name type="common">Eye worm</name>
    <name type="synonym">Filaria loa</name>
    <dbReference type="NCBI Taxonomy" id="7209"/>
    <lineage>
        <taxon>Eukaryota</taxon>
        <taxon>Metazoa</taxon>
        <taxon>Ecdysozoa</taxon>
        <taxon>Nematoda</taxon>
        <taxon>Chromadorea</taxon>
        <taxon>Rhabditida</taxon>
        <taxon>Spirurina</taxon>
        <taxon>Spiruromorpha</taxon>
        <taxon>Filarioidea</taxon>
        <taxon>Onchocercidae</taxon>
        <taxon>Loa</taxon>
    </lineage>
</organism>
<name>A0A1I7VX70_LOALO</name>
<keyword evidence="6 10" id="KW-0812">Transmembrane</keyword>
<evidence type="ECO:0000256" key="7">
    <source>
        <dbReference type="ARBA" id="ARBA00022824"/>
    </source>
</evidence>
<dbReference type="Pfam" id="PF03155">
    <property type="entry name" value="Alg6_Alg8"/>
    <property type="match status" value="2"/>
</dbReference>
<dbReference type="UniPathway" id="UPA00378"/>
<keyword evidence="4 10" id="KW-0328">Glycosyltransferase</keyword>
<comment type="pathway">
    <text evidence="2 10">Protein modification; protein glycosylation.</text>
</comment>
<comment type="subcellular location">
    <subcellularLocation>
        <location evidence="1 10">Endoplasmic reticulum membrane</location>
        <topology evidence="1 10">Multi-pass membrane protein</topology>
    </subcellularLocation>
</comment>
<protein>
    <recommendedName>
        <fullName evidence="10">Alpha-1,3-glucosyltransferase</fullName>
        <ecNumber evidence="10">2.4.1.-</ecNumber>
    </recommendedName>
</protein>